<organism evidence="1 2">
    <name type="scientific">Paraburkholderia xenovorans (strain LB400)</name>
    <dbReference type="NCBI Taxonomy" id="266265"/>
    <lineage>
        <taxon>Bacteria</taxon>
        <taxon>Pseudomonadati</taxon>
        <taxon>Pseudomonadota</taxon>
        <taxon>Betaproteobacteria</taxon>
        <taxon>Burkholderiales</taxon>
        <taxon>Burkholderiaceae</taxon>
        <taxon>Paraburkholderia</taxon>
    </lineage>
</organism>
<dbReference type="EMBL" id="CP000270">
    <property type="protein sequence ID" value="ABE30570.1"/>
    <property type="molecule type" value="Genomic_DNA"/>
</dbReference>
<dbReference type="Proteomes" id="UP000001817">
    <property type="component" value="Chromosome 1"/>
</dbReference>
<name>Q13ZB9_PARXL</name>
<dbReference type="KEGG" id="bxe:Bxe_A2399"/>
<accession>Q13ZB9</accession>
<sequence length="187" mass="20736">MRTSARTGKVVEFPDLDTHTLRPGQVVLVTLFLRDFFDLCASPSTLRWSTFLTWPTTPYGWESRRTTRQVRQAGDIKIIMVGFVLFKISMRRCCTSLRESASLANGTCTSFRRALQSFSGPREAACFKAGYWSVVDAFITNGAGAFALVTTQGACVLSAGFETVAFGVLLKVFAPSFWSVDDWAEML</sequence>
<gene>
    <name evidence="1" type="ORF">Bxe_A2399</name>
</gene>
<dbReference type="AlphaFoldDB" id="Q13ZB9"/>
<evidence type="ECO:0000313" key="1">
    <source>
        <dbReference type="EMBL" id="ABE30570.1"/>
    </source>
</evidence>
<keyword evidence="2" id="KW-1185">Reference proteome</keyword>
<evidence type="ECO:0000313" key="2">
    <source>
        <dbReference type="Proteomes" id="UP000001817"/>
    </source>
</evidence>
<protein>
    <submittedName>
        <fullName evidence="1">Uncharacterized protein</fullName>
    </submittedName>
</protein>
<proteinExistence type="predicted"/>
<reference evidence="1 2" key="1">
    <citation type="journal article" date="2006" name="Proc. Natl. Acad. Sci. U.S.A.">
        <title>Burkholderia xenovorans LB400 harbors a multi-replicon, 9.73-Mbp genome shaped for versatility.</title>
        <authorList>
            <person name="Chain P.S."/>
            <person name="Denef V.J."/>
            <person name="Konstantinidis K.T."/>
            <person name="Vergez L.M."/>
            <person name="Agullo L."/>
            <person name="Reyes V.L."/>
            <person name="Hauser L."/>
            <person name="Cordova M."/>
            <person name="Gomez L."/>
            <person name="Gonzalez M."/>
            <person name="Land M."/>
            <person name="Lao V."/>
            <person name="Larimer F."/>
            <person name="LiPuma J.J."/>
            <person name="Mahenthiralingam E."/>
            <person name="Malfatti S.A."/>
            <person name="Marx C.J."/>
            <person name="Parnell J.J."/>
            <person name="Ramette A."/>
            <person name="Richardson P."/>
            <person name="Seeger M."/>
            <person name="Smith D."/>
            <person name="Spilker T."/>
            <person name="Sul W.J."/>
            <person name="Tsoi T.V."/>
            <person name="Ulrich L.E."/>
            <person name="Zhulin I.B."/>
            <person name="Tiedje J.M."/>
        </authorList>
    </citation>
    <scope>NUCLEOTIDE SEQUENCE [LARGE SCALE GENOMIC DNA]</scope>
    <source>
        <strain evidence="1 2">LB400</strain>
    </source>
</reference>